<feature type="domain" description="Response regulatory" evidence="2">
    <location>
        <begin position="4"/>
        <end position="119"/>
    </location>
</feature>
<proteinExistence type="predicted"/>
<evidence type="ECO:0000313" key="4">
    <source>
        <dbReference type="Proteomes" id="UP000317835"/>
    </source>
</evidence>
<gene>
    <name evidence="3" type="ORF">ElP_31270</name>
</gene>
<accession>A0A518H309</accession>
<dbReference type="SMART" id="SM00448">
    <property type="entry name" value="REC"/>
    <property type="match status" value="1"/>
</dbReference>
<dbReference type="RefSeq" id="WP_197447004.1">
    <property type="nucleotide sequence ID" value="NZ_CP036426.1"/>
</dbReference>
<reference evidence="3 4" key="1">
    <citation type="submission" date="2019-02" db="EMBL/GenBank/DDBJ databases">
        <title>Deep-cultivation of Planctomycetes and their phenomic and genomic characterization uncovers novel biology.</title>
        <authorList>
            <person name="Wiegand S."/>
            <person name="Jogler M."/>
            <person name="Boedeker C."/>
            <person name="Pinto D."/>
            <person name="Vollmers J."/>
            <person name="Rivas-Marin E."/>
            <person name="Kohn T."/>
            <person name="Peeters S.H."/>
            <person name="Heuer A."/>
            <person name="Rast P."/>
            <person name="Oberbeckmann S."/>
            <person name="Bunk B."/>
            <person name="Jeske O."/>
            <person name="Meyerdierks A."/>
            <person name="Storesund J.E."/>
            <person name="Kallscheuer N."/>
            <person name="Luecker S."/>
            <person name="Lage O.M."/>
            <person name="Pohl T."/>
            <person name="Merkel B.J."/>
            <person name="Hornburger P."/>
            <person name="Mueller R.-W."/>
            <person name="Bruemmer F."/>
            <person name="Labrenz M."/>
            <person name="Spormann A.M."/>
            <person name="Op den Camp H."/>
            <person name="Overmann J."/>
            <person name="Amann R."/>
            <person name="Jetten M.S.M."/>
            <person name="Mascher T."/>
            <person name="Medema M.H."/>
            <person name="Devos D.P."/>
            <person name="Kaster A.-K."/>
            <person name="Ovreas L."/>
            <person name="Rohde M."/>
            <person name="Galperin M.Y."/>
            <person name="Jogler C."/>
        </authorList>
    </citation>
    <scope>NUCLEOTIDE SEQUENCE [LARGE SCALE GENOMIC DNA]</scope>
    <source>
        <strain evidence="3 4">ElP</strain>
    </source>
</reference>
<dbReference type="InterPro" id="IPR011006">
    <property type="entry name" value="CheY-like_superfamily"/>
</dbReference>
<dbReference type="Pfam" id="PF00072">
    <property type="entry name" value="Response_reg"/>
    <property type="match status" value="1"/>
</dbReference>
<evidence type="ECO:0000256" key="1">
    <source>
        <dbReference type="PROSITE-ProRule" id="PRU00169"/>
    </source>
</evidence>
<name>A0A518H309_9BACT</name>
<protein>
    <submittedName>
        <fullName evidence="3">Response regulator of RpoS</fullName>
    </submittedName>
</protein>
<dbReference type="Gene3D" id="3.40.50.2300">
    <property type="match status" value="1"/>
</dbReference>
<evidence type="ECO:0000313" key="3">
    <source>
        <dbReference type="EMBL" id="QDV35224.1"/>
    </source>
</evidence>
<evidence type="ECO:0000259" key="2">
    <source>
        <dbReference type="PROSITE" id="PS50110"/>
    </source>
</evidence>
<dbReference type="AlphaFoldDB" id="A0A518H309"/>
<dbReference type="EMBL" id="CP036426">
    <property type="protein sequence ID" value="QDV35224.1"/>
    <property type="molecule type" value="Genomic_DNA"/>
</dbReference>
<keyword evidence="4" id="KW-1185">Reference proteome</keyword>
<organism evidence="3 4">
    <name type="scientific">Tautonia plasticadhaerens</name>
    <dbReference type="NCBI Taxonomy" id="2527974"/>
    <lineage>
        <taxon>Bacteria</taxon>
        <taxon>Pseudomonadati</taxon>
        <taxon>Planctomycetota</taxon>
        <taxon>Planctomycetia</taxon>
        <taxon>Isosphaerales</taxon>
        <taxon>Isosphaeraceae</taxon>
        <taxon>Tautonia</taxon>
    </lineage>
</organism>
<keyword evidence="1" id="KW-0597">Phosphoprotein</keyword>
<dbReference type="KEGG" id="tpla:ElP_31270"/>
<sequence length="134" mass="14423">MPAQLLVAESDSVLRGLYAAYFRAIGFEVETADDGLRCLDLLREDRHDALVIDMDLRWGGGDGVLSWLAGDESHRPRAVVALGSSTPAELSLLLGLPERDCLQKPAHASSLVVRLATQLFTNQVASVAQIVPVS</sequence>
<dbReference type="Proteomes" id="UP000317835">
    <property type="component" value="Chromosome"/>
</dbReference>
<feature type="modified residue" description="4-aspartylphosphate" evidence="1">
    <location>
        <position position="53"/>
    </location>
</feature>
<dbReference type="SUPFAM" id="SSF52172">
    <property type="entry name" value="CheY-like"/>
    <property type="match status" value="1"/>
</dbReference>
<dbReference type="PROSITE" id="PS50110">
    <property type="entry name" value="RESPONSE_REGULATORY"/>
    <property type="match status" value="1"/>
</dbReference>
<dbReference type="GO" id="GO:0000160">
    <property type="term" value="P:phosphorelay signal transduction system"/>
    <property type="evidence" value="ECO:0007669"/>
    <property type="project" value="InterPro"/>
</dbReference>
<dbReference type="InterPro" id="IPR001789">
    <property type="entry name" value="Sig_transdc_resp-reg_receiver"/>
</dbReference>